<evidence type="ECO:0000259" key="18">
    <source>
        <dbReference type="PROSITE" id="PS50125"/>
    </source>
</evidence>
<evidence type="ECO:0000256" key="12">
    <source>
        <dbReference type="ARBA" id="ARBA00023293"/>
    </source>
</evidence>
<dbReference type="GO" id="GO:0007168">
    <property type="term" value="P:receptor guanylyl cyclase signaling pathway"/>
    <property type="evidence" value="ECO:0007669"/>
    <property type="project" value="TreeGrafter"/>
</dbReference>
<accession>A0A8B9CC51</accession>
<dbReference type="CDD" id="cd06371">
    <property type="entry name" value="PBP1_sensory_GC_DEF-like"/>
    <property type="match status" value="1"/>
</dbReference>
<dbReference type="InterPro" id="IPR011009">
    <property type="entry name" value="Kinase-like_dom_sf"/>
</dbReference>
<evidence type="ECO:0000256" key="4">
    <source>
        <dbReference type="ARBA" id="ARBA00022692"/>
    </source>
</evidence>
<dbReference type="GO" id="GO:0035556">
    <property type="term" value="P:intracellular signal transduction"/>
    <property type="evidence" value="ECO:0007669"/>
    <property type="project" value="InterPro"/>
</dbReference>
<comment type="subcellular location">
    <subcellularLocation>
        <location evidence="2">Photoreceptor outer segment membrane</location>
        <topology evidence="2">Single-pass type I membrane protein</topology>
    </subcellularLocation>
</comment>
<dbReference type="PANTHER" id="PTHR11920:SF477">
    <property type="entry name" value="GUANYLATE CYCLASE D"/>
    <property type="match status" value="1"/>
</dbReference>
<evidence type="ECO:0000256" key="3">
    <source>
        <dbReference type="ARBA" id="ARBA00012202"/>
    </source>
</evidence>
<reference evidence="19" key="2">
    <citation type="submission" date="2025-09" db="UniProtKB">
        <authorList>
            <consortium name="Ensembl"/>
        </authorList>
    </citation>
    <scope>IDENTIFICATION</scope>
</reference>
<dbReference type="SUPFAM" id="SSF53822">
    <property type="entry name" value="Periplasmic binding protein-like I"/>
    <property type="match status" value="1"/>
</dbReference>
<dbReference type="GeneTree" id="ENSGT00940000162702"/>
<dbReference type="InterPro" id="IPR000719">
    <property type="entry name" value="Prot_kinase_dom"/>
</dbReference>
<dbReference type="PROSITE" id="PS00452">
    <property type="entry name" value="GUANYLATE_CYCLASE_1"/>
    <property type="match status" value="1"/>
</dbReference>
<dbReference type="InterPro" id="IPR050401">
    <property type="entry name" value="Cyclic_nucleotide_synthase"/>
</dbReference>
<feature type="transmembrane region" description="Helical" evidence="16">
    <location>
        <begin position="480"/>
        <end position="498"/>
    </location>
</feature>
<proteinExistence type="inferred from homology"/>
<dbReference type="GO" id="GO:0005886">
    <property type="term" value="C:plasma membrane"/>
    <property type="evidence" value="ECO:0007669"/>
    <property type="project" value="TreeGrafter"/>
</dbReference>
<dbReference type="InterPro" id="IPR029787">
    <property type="entry name" value="Nucleotide_cyclase"/>
</dbReference>
<reference evidence="19" key="1">
    <citation type="submission" date="2025-08" db="UniProtKB">
        <authorList>
            <consortium name="Ensembl"/>
        </authorList>
    </citation>
    <scope>IDENTIFICATION</scope>
</reference>
<evidence type="ECO:0000256" key="6">
    <source>
        <dbReference type="ARBA" id="ARBA00022741"/>
    </source>
</evidence>
<keyword evidence="7 16" id="KW-1133">Transmembrane helix</keyword>
<feature type="domain" description="Guanylate cyclase" evidence="18">
    <location>
        <begin position="849"/>
        <end position="979"/>
    </location>
</feature>
<dbReference type="PROSITE" id="PS50011">
    <property type="entry name" value="PROTEIN_KINASE_DOM"/>
    <property type="match status" value="1"/>
</dbReference>
<evidence type="ECO:0000259" key="17">
    <source>
        <dbReference type="PROSITE" id="PS50011"/>
    </source>
</evidence>
<evidence type="ECO:0000256" key="8">
    <source>
        <dbReference type="ARBA" id="ARBA00023136"/>
    </source>
</evidence>
<dbReference type="PROSITE" id="PS50125">
    <property type="entry name" value="GUANYLATE_CYCLASE_2"/>
    <property type="match status" value="1"/>
</dbReference>
<evidence type="ECO:0000256" key="15">
    <source>
        <dbReference type="SAM" id="Coils"/>
    </source>
</evidence>
<dbReference type="FunFam" id="3.40.50.2300:FF:000114">
    <property type="entry name" value="Guanylate cyclase"/>
    <property type="match status" value="1"/>
</dbReference>
<dbReference type="Ensembl" id="ENSABRT00000024988.1">
    <property type="protein sequence ID" value="ENSABRP00000017643.1"/>
    <property type="gene ID" value="ENSABRG00000015280.1"/>
</dbReference>
<evidence type="ECO:0000256" key="2">
    <source>
        <dbReference type="ARBA" id="ARBA00004451"/>
    </source>
</evidence>
<dbReference type="Pfam" id="PF07714">
    <property type="entry name" value="PK_Tyr_Ser-Thr"/>
    <property type="match status" value="1"/>
</dbReference>
<dbReference type="InterPro" id="IPR001828">
    <property type="entry name" value="ANF_lig-bd_rcpt"/>
</dbReference>
<comment type="catalytic activity">
    <reaction evidence="1 14">
        <text>GTP = 3',5'-cyclic GMP + diphosphate</text>
        <dbReference type="Rhea" id="RHEA:13665"/>
        <dbReference type="ChEBI" id="CHEBI:33019"/>
        <dbReference type="ChEBI" id="CHEBI:37565"/>
        <dbReference type="ChEBI" id="CHEBI:57746"/>
        <dbReference type="EC" id="4.6.1.2"/>
    </reaction>
</comment>
<keyword evidence="9" id="KW-1015">Disulfide bond</keyword>
<dbReference type="Gene3D" id="1.10.510.10">
    <property type="entry name" value="Transferase(Phosphotransferase) domain 1"/>
    <property type="match status" value="1"/>
</dbReference>
<keyword evidence="15" id="KW-0175">Coiled coil</keyword>
<evidence type="ECO:0000313" key="19">
    <source>
        <dbReference type="Ensembl" id="ENSABRP00000017643.1"/>
    </source>
</evidence>
<feature type="domain" description="Protein kinase" evidence="17">
    <location>
        <begin position="491"/>
        <end position="775"/>
    </location>
</feature>
<dbReference type="InterPro" id="IPR001054">
    <property type="entry name" value="A/G_cyclase"/>
</dbReference>
<dbReference type="Proteomes" id="UP000694426">
    <property type="component" value="Unplaced"/>
</dbReference>
<keyword evidence="8 16" id="KW-0472">Membrane</keyword>
<evidence type="ECO:0000256" key="7">
    <source>
        <dbReference type="ARBA" id="ARBA00022989"/>
    </source>
</evidence>
<dbReference type="EC" id="4.6.1.2" evidence="3 14"/>
<dbReference type="SMART" id="SM00044">
    <property type="entry name" value="CYCc"/>
    <property type="match status" value="1"/>
</dbReference>
<dbReference type="Pfam" id="PF07701">
    <property type="entry name" value="HNOBA"/>
    <property type="match status" value="1"/>
</dbReference>
<evidence type="ECO:0000256" key="13">
    <source>
        <dbReference type="RuleBase" id="RU000405"/>
    </source>
</evidence>
<keyword evidence="6" id="KW-0547">Nucleotide-binding</keyword>
<dbReference type="SUPFAM" id="SSF55073">
    <property type="entry name" value="Nucleotide cyclase"/>
    <property type="match status" value="1"/>
</dbReference>
<evidence type="ECO:0000256" key="10">
    <source>
        <dbReference type="ARBA" id="ARBA00023239"/>
    </source>
</evidence>
<evidence type="ECO:0000256" key="5">
    <source>
        <dbReference type="ARBA" id="ARBA00022729"/>
    </source>
</evidence>
<dbReference type="CDD" id="cd07302">
    <property type="entry name" value="CHD"/>
    <property type="match status" value="1"/>
</dbReference>
<evidence type="ECO:0000256" key="9">
    <source>
        <dbReference type="ARBA" id="ARBA00023157"/>
    </source>
</evidence>
<dbReference type="GO" id="GO:0001653">
    <property type="term" value="F:peptide receptor activity"/>
    <property type="evidence" value="ECO:0007669"/>
    <property type="project" value="TreeGrafter"/>
</dbReference>
<dbReference type="FunFam" id="1.10.510.10:FF:000404">
    <property type="entry name" value="Guanylate cyclase"/>
    <property type="match status" value="1"/>
</dbReference>
<dbReference type="InterPro" id="IPR018297">
    <property type="entry name" value="A/G_cyclase_CS"/>
</dbReference>
<comment type="similarity">
    <text evidence="13">Belongs to the adenylyl cyclase class-4/guanylyl cyclase family.</text>
</comment>
<dbReference type="PANTHER" id="PTHR11920">
    <property type="entry name" value="GUANYLYL CYCLASE"/>
    <property type="match status" value="1"/>
</dbReference>
<keyword evidence="20" id="KW-1185">Reference proteome</keyword>
<dbReference type="Pfam" id="PF01094">
    <property type="entry name" value="ANF_receptor"/>
    <property type="match status" value="1"/>
</dbReference>
<dbReference type="GO" id="GO:0005524">
    <property type="term" value="F:ATP binding"/>
    <property type="evidence" value="ECO:0007669"/>
    <property type="project" value="InterPro"/>
</dbReference>
<dbReference type="GO" id="GO:0004383">
    <property type="term" value="F:guanylate cyclase activity"/>
    <property type="evidence" value="ECO:0007669"/>
    <property type="project" value="UniProtKB-EC"/>
</dbReference>
<dbReference type="InterPro" id="IPR011645">
    <property type="entry name" value="HNOB_dom_associated"/>
</dbReference>
<organism evidence="19 20">
    <name type="scientific">Anser brachyrhynchus</name>
    <name type="common">Pink-footed goose</name>
    <dbReference type="NCBI Taxonomy" id="132585"/>
    <lineage>
        <taxon>Eukaryota</taxon>
        <taxon>Metazoa</taxon>
        <taxon>Chordata</taxon>
        <taxon>Craniata</taxon>
        <taxon>Vertebrata</taxon>
        <taxon>Euteleostomi</taxon>
        <taxon>Archelosauria</taxon>
        <taxon>Archosauria</taxon>
        <taxon>Dinosauria</taxon>
        <taxon>Saurischia</taxon>
        <taxon>Theropoda</taxon>
        <taxon>Coelurosauria</taxon>
        <taxon>Aves</taxon>
        <taxon>Neognathae</taxon>
        <taxon>Galloanserae</taxon>
        <taxon>Anseriformes</taxon>
        <taxon>Anatidae</taxon>
        <taxon>Anserinae</taxon>
        <taxon>Anser</taxon>
    </lineage>
</organism>
<dbReference type="PRINTS" id="PR00109">
    <property type="entry name" value="TYRKINASE"/>
</dbReference>
<dbReference type="AlphaFoldDB" id="A0A8B9CC51"/>
<evidence type="ECO:0000256" key="11">
    <source>
        <dbReference type="ARBA" id="ARBA00023273"/>
    </source>
</evidence>
<dbReference type="Pfam" id="PF00211">
    <property type="entry name" value="Guanylate_cyc"/>
    <property type="match status" value="1"/>
</dbReference>
<feature type="coiled-coil region" evidence="15">
    <location>
        <begin position="786"/>
        <end position="813"/>
    </location>
</feature>
<dbReference type="SUPFAM" id="SSF56112">
    <property type="entry name" value="Protein kinase-like (PK-like)"/>
    <property type="match status" value="1"/>
</dbReference>
<protein>
    <recommendedName>
        <fullName evidence="3 14">Guanylate cyclase</fullName>
        <ecNumber evidence="3 14">4.6.1.2</ecNumber>
    </recommendedName>
</protein>
<keyword evidence="11" id="KW-0966">Cell projection</keyword>
<dbReference type="Gene3D" id="3.30.70.1230">
    <property type="entry name" value="Nucleotide cyclase"/>
    <property type="match status" value="1"/>
</dbReference>
<evidence type="ECO:0000256" key="1">
    <source>
        <dbReference type="ARBA" id="ARBA00001436"/>
    </source>
</evidence>
<dbReference type="FunFam" id="3.30.70.1230:FF:000013">
    <property type="entry name" value="Guanylate cyclase"/>
    <property type="match status" value="1"/>
</dbReference>
<sequence length="1044" mass="117163">VYMGSGSFSQLTEVLGVAKLQPFNTGNSFKTFFHALWWLLLGIIAVSPPVHCSIFKIGLLGPWDCDPFFSKAFPHAAARLAVERISKDPSLDLGQRLDYVVLQEDCETSRALVRFIDFGKFSSAFVGPLNPGFCEVATLLGENWNKTIFSWTCINYKLDSTTHHPAFARTLPSPTQVLFTVMKYFNWAHVGIIASNQDVWMDTANKLASALRNEGLPVGIVTAMGKGEKGIEDTWNKIKKVGGIKIILLCMHSVLIGGEEQATLLTKAQEMGLTDGRYVLIPYDTLLYSLPYQNNSFYALDNDTKLQEAYDAVLTITLESGNRSFYDAFREAKENGEIARELEATQVSPLFGTIYDAIYFMAMAINSARKKGAWVSGVNITEHTKNVSFPGFSQWVETDSCGKWLSNYVVLDTDGHGSQLFPTHLLDMSLDDVRSLGQDIHFPSGAPPKADCSCWFDPDVLCTGGKKNKVIWSNVIRPTLLIYLIFFFLLSVISYQLFRGPNKIILTLDDLIFINPELHKKVSPFTHAINPVGPSKTGLMHGISIPVYLWECPSLPHTSFPPMKDLRHENVNLFLGFFSDCGIFAIVTEYCSRGSLEDLLRNEDMKLDWMFKSSLLMDLIKGIRYLHHRDFAHGRLKSRNCVVDGRFVLKITDYGYNELLEAQKCPYIQPPPEELLWTAPELLRDPDMRRKGTFKGDIYSFAIILQEVVVRGPPYCTSDLSAEEIIKKVKKPPPLCRPNIAPEMAPLECIQVMKQCWGEAPERRPTFEEVFHKFKTINKGKKTNIIDSMLRMLEQYSSNLEDLIRERTEELEIEKQKTEKLLSQMLPPSVAEALKTGGTVEPEYFDQVTIYFSDIVGFTTISALSEPIEVVDLLNDLYTLFDAVIGNHDVYKVETIGDAYMVASGLPKRNGNKHAAEIANMALDILSSVGTFKMRHMPDIPLRIRIGLHTGPCVAGVVGLTMPRYCLFGDTVNTASRMESTGLPYRIHVSQSTVDTLRTLNEGYEIVPRGKTELKGKGVEDTYWLVGKKGFLKPLPKPPEIKPG</sequence>
<dbReference type="GO" id="GO:0004016">
    <property type="term" value="F:adenylate cyclase activity"/>
    <property type="evidence" value="ECO:0007669"/>
    <property type="project" value="TreeGrafter"/>
</dbReference>
<keyword evidence="12 14" id="KW-0141">cGMP biosynthesis</keyword>
<dbReference type="GO" id="GO:0004672">
    <property type="term" value="F:protein kinase activity"/>
    <property type="evidence" value="ECO:0007669"/>
    <property type="project" value="InterPro"/>
</dbReference>
<evidence type="ECO:0000256" key="16">
    <source>
        <dbReference type="SAM" id="Phobius"/>
    </source>
</evidence>
<dbReference type="Gene3D" id="6.10.250.780">
    <property type="match status" value="1"/>
</dbReference>
<dbReference type="InterPro" id="IPR001245">
    <property type="entry name" value="Ser-Thr/Tyr_kinase_cat_dom"/>
</dbReference>
<dbReference type="Gene3D" id="3.40.50.2300">
    <property type="match status" value="2"/>
</dbReference>
<evidence type="ECO:0000256" key="14">
    <source>
        <dbReference type="RuleBase" id="RU003431"/>
    </source>
</evidence>
<keyword evidence="10 13" id="KW-0456">Lyase</keyword>
<evidence type="ECO:0000313" key="20">
    <source>
        <dbReference type="Proteomes" id="UP000694426"/>
    </source>
</evidence>
<keyword evidence="5" id="KW-0732">Signal</keyword>
<feature type="transmembrane region" description="Helical" evidence="16">
    <location>
        <begin position="32"/>
        <end position="50"/>
    </location>
</feature>
<dbReference type="InterPro" id="IPR028082">
    <property type="entry name" value="Peripla_BP_I"/>
</dbReference>
<keyword evidence="4 16" id="KW-0812">Transmembrane</keyword>
<name>A0A8B9CC51_9AVES</name>